<dbReference type="KEGG" id="rec:RHECIAT_CH0002183"/>
<sequence length="68" mass="7747">MAFSASAVALIFSPRLPMFQPSYWPASVLKTSCQDHPPPVRCAASSRHRASFNARRETLRRRSSDERR</sequence>
<feature type="region of interest" description="Disordered" evidence="1">
    <location>
        <begin position="40"/>
        <end position="68"/>
    </location>
</feature>
<protein>
    <submittedName>
        <fullName evidence="2">Uncharacterized protein</fullName>
    </submittedName>
</protein>
<reference evidence="2 3" key="1">
    <citation type="submission" date="2008-04" db="EMBL/GenBank/DDBJ databases">
        <title>Genome diversity and DNA divergence of Rhizobium etli.</title>
        <authorList>
            <person name="Gonzalez V."/>
            <person name="Acosta J.L."/>
            <person name="Santamaria R.I."/>
            <person name="Bustos P."/>
            <person name="Hernandez-Gonzalez I.L."/>
            <person name="Fernandez J.L."/>
            <person name="Diaz R."/>
            <person name="Flores M."/>
            <person name="Mora J."/>
            <person name="Palacios R."/>
            <person name="Davila G."/>
        </authorList>
    </citation>
    <scope>NUCLEOTIDE SEQUENCE [LARGE SCALE GENOMIC DNA]</scope>
    <source>
        <strain evidence="2 3">CIAT 652</strain>
    </source>
</reference>
<gene>
    <name evidence="2" type="ordered locus">RHECIAT_CH0002183</name>
</gene>
<dbReference type="AlphaFoldDB" id="B3Q0D7"/>
<accession>B3Q0D7</accession>
<evidence type="ECO:0000313" key="2">
    <source>
        <dbReference type="EMBL" id="ACE91141.1"/>
    </source>
</evidence>
<name>B3Q0D7_RHIE6</name>
<dbReference type="Proteomes" id="UP000008817">
    <property type="component" value="Chromosome"/>
</dbReference>
<evidence type="ECO:0000256" key="1">
    <source>
        <dbReference type="SAM" id="MobiDB-lite"/>
    </source>
</evidence>
<dbReference type="HOGENOM" id="CLU_2791041_0_0_5"/>
<proteinExistence type="predicted"/>
<evidence type="ECO:0000313" key="3">
    <source>
        <dbReference type="Proteomes" id="UP000008817"/>
    </source>
</evidence>
<feature type="compositionally biased region" description="Basic and acidic residues" evidence="1">
    <location>
        <begin position="54"/>
        <end position="68"/>
    </location>
</feature>
<dbReference type="EMBL" id="CP001074">
    <property type="protein sequence ID" value="ACE91141.1"/>
    <property type="molecule type" value="Genomic_DNA"/>
</dbReference>
<organism evidence="2 3">
    <name type="scientific">Rhizobium etli (strain CIAT 652)</name>
    <dbReference type="NCBI Taxonomy" id="491916"/>
    <lineage>
        <taxon>Bacteria</taxon>
        <taxon>Pseudomonadati</taxon>
        <taxon>Pseudomonadota</taxon>
        <taxon>Alphaproteobacteria</taxon>
        <taxon>Hyphomicrobiales</taxon>
        <taxon>Rhizobiaceae</taxon>
        <taxon>Rhizobium/Agrobacterium group</taxon>
        <taxon>Rhizobium</taxon>
    </lineage>
</organism>